<organism evidence="1 2">
    <name type="scientific">Pseudomaricurvus hydrocarbonicus</name>
    <dbReference type="NCBI Taxonomy" id="1470433"/>
    <lineage>
        <taxon>Bacteria</taxon>
        <taxon>Pseudomonadati</taxon>
        <taxon>Pseudomonadota</taxon>
        <taxon>Gammaproteobacteria</taxon>
        <taxon>Cellvibrionales</taxon>
        <taxon>Cellvibrionaceae</taxon>
        <taxon>Pseudomaricurvus</taxon>
    </lineage>
</organism>
<keyword evidence="2" id="KW-1185">Reference proteome</keyword>
<dbReference type="Proteomes" id="UP000787472">
    <property type="component" value="Unassembled WGS sequence"/>
</dbReference>
<gene>
    <name evidence="1" type="ORF">G8770_03705</name>
</gene>
<evidence type="ECO:0000313" key="1">
    <source>
        <dbReference type="EMBL" id="NHO64651.1"/>
    </source>
</evidence>
<dbReference type="RefSeq" id="WP_167181884.1">
    <property type="nucleotide sequence ID" value="NZ_JAAONZ010000002.1"/>
</dbReference>
<protein>
    <submittedName>
        <fullName evidence="1">Uncharacterized protein</fullName>
    </submittedName>
</protein>
<dbReference type="AlphaFoldDB" id="A0A9E5JSK3"/>
<sequence length="65" mass="7145">MSEPGFSDLLDIVGDLKDQLYTLDHKLEATREQVALLTEALDQQTPKAITSANTNALELTRSENA</sequence>
<comment type="caution">
    <text evidence="1">The sequence shown here is derived from an EMBL/GenBank/DDBJ whole genome shotgun (WGS) entry which is preliminary data.</text>
</comment>
<name>A0A9E5JSK3_9GAMM</name>
<reference evidence="1" key="1">
    <citation type="submission" date="2020-03" db="EMBL/GenBank/DDBJ databases">
        <authorList>
            <person name="Guo F."/>
        </authorList>
    </citation>
    <scope>NUCLEOTIDE SEQUENCE</scope>
    <source>
        <strain evidence="1">JCM 30134</strain>
    </source>
</reference>
<proteinExistence type="predicted"/>
<accession>A0A9E5JSK3</accession>
<evidence type="ECO:0000313" key="2">
    <source>
        <dbReference type="Proteomes" id="UP000787472"/>
    </source>
</evidence>
<dbReference type="EMBL" id="JAAONZ010000002">
    <property type="protein sequence ID" value="NHO64651.1"/>
    <property type="molecule type" value="Genomic_DNA"/>
</dbReference>